<keyword evidence="1" id="KW-0489">Methyltransferase</keyword>
<protein>
    <recommendedName>
        <fullName evidence="6">Acetylserotonin O-methyltransferase</fullName>
        <ecNumber evidence="5">2.1.1.4</ecNumber>
    </recommendedName>
    <alternativeName>
        <fullName evidence="7">Hydroxyindole O-methyltransferase</fullName>
    </alternativeName>
</protein>
<dbReference type="InterPro" id="IPR036388">
    <property type="entry name" value="WH-like_DNA-bd_sf"/>
</dbReference>
<accession>A0A819I2B5</accession>
<evidence type="ECO:0000256" key="6">
    <source>
        <dbReference type="ARBA" id="ARBA00040730"/>
    </source>
</evidence>
<evidence type="ECO:0000256" key="3">
    <source>
        <dbReference type="ARBA" id="ARBA00022691"/>
    </source>
</evidence>
<evidence type="ECO:0000256" key="1">
    <source>
        <dbReference type="ARBA" id="ARBA00022603"/>
    </source>
</evidence>
<keyword evidence="2" id="KW-0808">Transferase</keyword>
<sequence length="349" mass="39359">MATNKDSDLDPSPLITLINGFRYSKIIFAAVEFKLFDHLVDQPLSLEQLLTKLNLSHVSSLDRFLNACISLKLIERHDDKYSNTPLANRYLASTSADTLNGFVNYCNDTAYPLWTHLADAIREDDSQWKKKCKSILDTKFDFQAFYSDNNIEKDFIGAMHGLGAISFPAIVASVNDWNQFNILCDVGGGSGNLAGIACEMNQKLEAIIFDLPQIEKHVLQYVEKLPASVGSRIRFHGGDFFLDNLPQADIYTLGRILHDWTEEQCNQLLNKIYHALPERNGAVLIAECLLDDDKTGPPSAVIHDIGMLVFMKGRERTSKEYCDMLQRVGFKTMKCQRTGKYLDAIIGYK</sequence>
<dbReference type="PANTHER" id="PTHR43712:SF2">
    <property type="entry name" value="O-METHYLTRANSFERASE CICE"/>
    <property type="match status" value="1"/>
</dbReference>
<evidence type="ECO:0000313" key="12">
    <source>
        <dbReference type="EMBL" id="CAF3909593.1"/>
    </source>
</evidence>
<feature type="domain" description="O-methyltransferase C-terminal" evidence="9">
    <location>
        <begin position="114"/>
        <end position="331"/>
    </location>
</feature>
<dbReference type="PANTHER" id="PTHR43712">
    <property type="entry name" value="PUTATIVE (AFU_ORTHOLOGUE AFUA_4G14580)-RELATED"/>
    <property type="match status" value="1"/>
</dbReference>
<evidence type="ECO:0000256" key="7">
    <source>
        <dbReference type="ARBA" id="ARBA00043054"/>
    </source>
</evidence>
<dbReference type="SUPFAM" id="SSF53335">
    <property type="entry name" value="S-adenosyl-L-methionine-dependent methyltransferases"/>
    <property type="match status" value="1"/>
</dbReference>
<gene>
    <name evidence="12" type="ORF">OKA104_LOCUS24645</name>
    <name evidence="11" type="ORF">VCS650_LOCUS2621</name>
</gene>
<proteinExistence type="predicted"/>
<feature type="active site" description="Proton acceptor" evidence="8">
    <location>
        <position position="258"/>
    </location>
</feature>
<reference evidence="12" key="1">
    <citation type="submission" date="2021-02" db="EMBL/GenBank/DDBJ databases">
        <authorList>
            <person name="Nowell W R."/>
        </authorList>
    </citation>
    <scope>NUCLEOTIDE SEQUENCE</scope>
</reference>
<dbReference type="InterPro" id="IPR012967">
    <property type="entry name" value="COMT_dimerisation"/>
</dbReference>
<dbReference type="EC" id="2.1.1.4" evidence="5"/>
<dbReference type="Gene3D" id="1.10.10.10">
    <property type="entry name" value="Winged helix-like DNA-binding domain superfamily/Winged helix DNA-binding domain"/>
    <property type="match status" value="1"/>
</dbReference>
<dbReference type="SUPFAM" id="SSF46785">
    <property type="entry name" value="Winged helix' DNA-binding domain"/>
    <property type="match status" value="1"/>
</dbReference>
<dbReference type="EMBL" id="CAJOAY010001992">
    <property type="protein sequence ID" value="CAF3909593.1"/>
    <property type="molecule type" value="Genomic_DNA"/>
</dbReference>
<evidence type="ECO:0000256" key="4">
    <source>
        <dbReference type="ARBA" id="ARBA00037645"/>
    </source>
</evidence>
<evidence type="ECO:0000313" key="11">
    <source>
        <dbReference type="EMBL" id="CAF0775494.1"/>
    </source>
</evidence>
<dbReference type="InterPro" id="IPR036390">
    <property type="entry name" value="WH_DNA-bd_sf"/>
</dbReference>
<dbReference type="GO" id="GO:0017096">
    <property type="term" value="F:acetylserotonin O-methyltransferase activity"/>
    <property type="evidence" value="ECO:0007669"/>
    <property type="project" value="UniProtKB-EC"/>
</dbReference>
<dbReference type="AlphaFoldDB" id="A0A819I2B5"/>
<dbReference type="InterPro" id="IPR001077">
    <property type="entry name" value="COMT_C"/>
</dbReference>
<dbReference type="FunFam" id="1.10.10.10:FF:000358">
    <property type="entry name" value="Acetylserotonin O-methyltransferase"/>
    <property type="match status" value="1"/>
</dbReference>
<evidence type="ECO:0000259" key="10">
    <source>
        <dbReference type="Pfam" id="PF08100"/>
    </source>
</evidence>
<dbReference type="Proteomes" id="UP000663891">
    <property type="component" value="Unassembled WGS sequence"/>
</dbReference>
<comment type="caution">
    <text evidence="12">The sequence shown here is derived from an EMBL/GenBank/DDBJ whole genome shotgun (WGS) entry which is preliminary data.</text>
</comment>
<dbReference type="PROSITE" id="PS51683">
    <property type="entry name" value="SAM_OMT_II"/>
    <property type="match status" value="1"/>
</dbReference>
<dbReference type="Pfam" id="PF08100">
    <property type="entry name" value="Dimerisation"/>
    <property type="match status" value="1"/>
</dbReference>
<evidence type="ECO:0000256" key="8">
    <source>
        <dbReference type="PIRSR" id="PIRSR005739-1"/>
    </source>
</evidence>
<name>A0A819I2B5_9BILA</name>
<dbReference type="Pfam" id="PF00891">
    <property type="entry name" value="Methyltransf_2"/>
    <property type="match status" value="1"/>
</dbReference>
<dbReference type="GO" id="GO:0046983">
    <property type="term" value="F:protein dimerization activity"/>
    <property type="evidence" value="ECO:0007669"/>
    <property type="project" value="InterPro"/>
</dbReference>
<dbReference type="InterPro" id="IPR016461">
    <property type="entry name" value="COMT-like"/>
</dbReference>
<feature type="domain" description="O-methyltransferase dimerisation" evidence="10">
    <location>
        <begin position="16"/>
        <end position="93"/>
    </location>
</feature>
<organism evidence="12 13">
    <name type="scientific">Adineta steineri</name>
    <dbReference type="NCBI Taxonomy" id="433720"/>
    <lineage>
        <taxon>Eukaryota</taxon>
        <taxon>Metazoa</taxon>
        <taxon>Spiralia</taxon>
        <taxon>Gnathifera</taxon>
        <taxon>Rotifera</taxon>
        <taxon>Eurotatoria</taxon>
        <taxon>Bdelloidea</taxon>
        <taxon>Adinetida</taxon>
        <taxon>Adinetidae</taxon>
        <taxon>Adineta</taxon>
    </lineage>
</organism>
<dbReference type="PIRSF" id="PIRSF005739">
    <property type="entry name" value="O-mtase"/>
    <property type="match status" value="1"/>
</dbReference>
<dbReference type="Proteomes" id="UP000663881">
    <property type="component" value="Unassembled WGS sequence"/>
</dbReference>
<comment type="function">
    <text evidence="4">Catalyzes the transfer of a methyl group onto N-acetylserotonin, producing melatonin (N-acetyl-5-methoxytryptamine).</text>
</comment>
<dbReference type="InterPro" id="IPR029063">
    <property type="entry name" value="SAM-dependent_MTases_sf"/>
</dbReference>
<dbReference type="EMBL" id="CAJNON010000013">
    <property type="protein sequence ID" value="CAF0775494.1"/>
    <property type="molecule type" value="Genomic_DNA"/>
</dbReference>
<keyword evidence="3" id="KW-0949">S-adenosyl-L-methionine</keyword>
<evidence type="ECO:0000256" key="2">
    <source>
        <dbReference type="ARBA" id="ARBA00022679"/>
    </source>
</evidence>
<dbReference type="OrthoDB" id="1606438at2759"/>
<dbReference type="Gene3D" id="3.40.50.150">
    <property type="entry name" value="Vaccinia Virus protein VP39"/>
    <property type="match status" value="1"/>
</dbReference>
<evidence type="ECO:0000313" key="13">
    <source>
        <dbReference type="Proteomes" id="UP000663881"/>
    </source>
</evidence>
<dbReference type="GO" id="GO:0032259">
    <property type="term" value="P:methylation"/>
    <property type="evidence" value="ECO:0007669"/>
    <property type="project" value="UniProtKB-KW"/>
</dbReference>
<evidence type="ECO:0000259" key="9">
    <source>
        <dbReference type="Pfam" id="PF00891"/>
    </source>
</evidence>
<evidence type="ECO:0000256" key="5">
    <source>
        <dbReference type="ARBA" id="ARBA00039116"/>
    </source>
</evidence>